<evidence type="ECO:0000313" key="4">
    <source>
        <dbReference type="Proteomes" id="UP001497444"/>
    </source>
</evidence>
<keyword evidence="4" id="KW-1185">Reference proteome</keyword>
<feature type="compositionally biased region" description="Polar residues" evidence="1">
    <location>
        <begin position="52"/>
        <end position="63"/>
    </location>
</feature>
<feature type="compositionally biased region" description="Low complexity" evidence="1">
    <location>
        <begin position="35"/>
        <end position="46"/>
    </location>
</feature>
<name>A0ABP0WL83_9BRYO</name>
<protein>
    <recommendedName>
        <fullName evidence="5">Secreted protein</fullName>
    </recommendedName>
</protein>
<reference evidence="3" key="1">
    <citation type="submission" date="2024-02" db="EMBL/GenBank/DDBJ databases">
        <authorList>
            <consortium name="ELIXIR-Norway"/>
            <consortium name="Elixir Norway"/>
        </authorList>
    </citation>
    <scope>NUCLEOTIDE SEQUENCE</scope>
</reference>
<feature type="region of interest" description="Disordered" evidence="1">
    <location>
        <begin position="35"/>
        <end position="90"/>
    </location>
</feature>
<keyword evidence="2" id="KW-0732">Signal</keyword>
<evidence type="ECO:0000256" key="2">
    <source>
        <dbReference type="SAM" id="SignalP"/>
    </source>
</evidence>
<organism evidence="3 4">
    <name type="scientific">Sphagnum jensenii</name>
    <dbReference type="NCBI Taxonomy" id="128206"/>
    <lineage>
        <taxon>Eukaryota</taxon>
        <taxon>Viridiplantae</taxon>
        <taxon>Streptophyta</taxon>
        <taxon>Embryophyta</taxon>
        <taxon>Bryophyta</taxon>
        <taxon>Sphagnophytina</taxon>
        <taxon>Sphagnopsida</taxon>
        <taxon>Sphagnales</taxon>
        <taxon>Sphagnaceae</taxon>
        <taxon>Sphagnum</taxon>
    </lineage>
</organism>
<feature type="chain" id="PRO_5047475508" description="Secreted protein" evidence="2">
    <location>
        <begin position="28"/>
        <end position="90"/>
    </location>
</feature>
<evidence type="ECO:0000256" key="1">
    <source>
        <dbReference type="SAM" id="MobiDB-lite"/>
    </source>
</evidence>
<evidence type="ECO:0008006" key="5">
    <source>
        <dbReference type="Google" id="ProtNLM"/>
    </source>
</evidence>
<feature type="signal peptide" evidence="2">
    <location>
        <begin position="1"/>
        <end position="27"/>
    </location>
</feature>
<proteinExistence type="predicted"/>
<dbReference type="Proteomes" id="UP001497444">
    <property type="component" value="Chromosome 19"/>
</dbReference>
<dbReference type="EMBL" id="OZ020114">
    <property type="protein sequence ID" value="CAK9267579.1"/>
    <property type="molecule type" value="Genomic_DNA"/>
</dbReference>
<gene>
    <name evidence="3" type="ORF">CSSPJE1EN1_LOCUS13057</name>
</gene>
<sequence length="90" mass="9649">MGCLRAGAVLVVLEVVVILQACQDCMGLRQILSAGHSTSHGGSSIYSREESTQSPHQYETSPANLPDKGLENTVGTQRPSRFTLVKGLQH</sequence>
<accession>A0ABP0WL83</accession>
<evidence type="ECO:0000313" key="3">
    <source>
        <dbReference type="EMBL" id="CAK9267579.1"/>
    </source>
</evidence>